<dbReference type="InterPro" id="IPR052185">
    <property type="entry name" value="IPC_Synthase-Related"/>
</dbReference>
<keyword evidence="2 5" id="KW-0812">Transmembrane</keyword>
<accession>A0A2H1IH94</accession>
<evidence type="ECO:0000256" key="5">
    <source>
        <dbReference type="SAM" id="Phobius"/>
    </source>
</evidence>
<feature type="transmembrane region" description="Helical" evidence="5">
    <location>
        <begin position="294"/>
        <end position="314"/>
    </location>
</feature>
<evidence type="ECO:0000256" key="4">
    <source>
        <dbReference type="ARBA" id="ARBA00023136"/>
    </source>
</evidence>
<name>A0A2H1IH94_BRELN</name>
<dbReference type="CDD" id="cd03386">
    <property type="entry name" value="PAP2_Aur1_like"/>
    <property type="match status" value="1"/>
</dbReference>
<dbReference type="InterPro" id="IPR026841">
    <property type="entry name" value="Aur1/Ipt1"/>
</dbReference>
<dbReference type="PANTHER" id="PTHR31310">
    <property type="match status" value="1"/>
</dbReference>
<dbReference type="Gene3D" id="1.20.144.10">
    <property type="entry name" value="Phosphatidic acid phosphatase type 2/haloperoxidase"/>
    <property type="match status" value="1"/>
</dbReference>
<evidence type="ECO:0000256" key="2">
    <source>
        <dbReference type="ARBA" id="ARBA00022692"/>
    </source>
</evidence>
<dbReference type="AlphaFoldDB" id="A0A2H1IH94"/>
<evidence type="ECO:0000313" key="8">
    <source>
        <dbReference type="Proteomes" id="UP000234498"/>
    </source>
</evidence>
<evidence type="ECO:0000256" key="3">
    <source>
        <dbReference type="ARBA" id="ARBA00022989"/>
    </source>
</evidence>
<reference evidence="7 8" key="1">
    <citation type="submission" date="2017-03" db="EMBL/GenBank/DDBJ databases">
        <authorList>
            <person name="Afonso C.L."/>
            <person name="Miller P.J."/>
            <person name="Scott M.A."/>
            <person name="Spackman E."/>
            <person name="Goraichik I."/>
            <person name="Dimitrov K.M."/>
            <person name="Suarez D.L."/>
            <person name="Swayne D.E."/>
        </authorList>
    </citation>
    <scope>NUCLEOTIDE SEQUENCE [LARGE SCALE GENOMIC DNA]</scope>
    <source>
        <strain evidence="7 8">Mu101</strain>
    </source>
</reference>
<evidence type="ECO:0000256" key="1">
    <source>
        <dbReference type="ARBA" id="ARBA00004141"/>
    </source>
</evidence>
<feature type="transmembrane region" description="Helical" evidence="5">
    <location>
        <begin position="351"/>
        <end position="369"/>
    </location>
</feature>
<dbReference type="Pfam" id="PF14378">
    <property type="entry name" value="PAP2_3"/>
    <property type="match status" value="1"/>
</dbReference>
<dbReference type="EMBL" id="FXZA01000003">
    <property type="protein sequence ID" value="SMX74565.1"/>
    <property type="molecule type" value="Genomic_DNA"/>
</dbReference>
<feature type="transmembrane region" description="Helical" evidence="5">
    <location>
        <begin position="54"/>
        <end position="75"/>
    </location>
</feature>
<feature type="transmembrane region" description="Helical" evidence="5">
    <location>
        <begin position="87"/>
        <end position="105"/>
    </location>
</feature>
<keyword evidence="3 5" id="KW-1133">Transmembrane helix</keyword>
<feature type="domain" description="Inositolphosphotransferase Aur1/Ipt1" evidence="6">
    <location>
        <begin position="169"/>
        <end position="363"/>
    </location>
</feature>
<evidence type="ECO:0000259" key="6">
    <source>
        <dbReference type="Pfam" id="PF14378"/>
    </source>
</evidence>
<sequence>MLRAAQWVGHSVLVRRHGRDGATISRFRGKSEDVLKVNHYGVPMTRLRRWPYTFAMALSLLVGAAAVFSSLFLDLPLRDPDGFLGPSYIRLPLLILGFIGAGLIVETVRRSGWRHLPTSVVDIAKKEWNTHRLLCIGAGLLSFYVCYVAYRNLKSVLPVYREGTLFDQQLFRLDQWLMGGNTPAVLLHELLGTGIAANLLSIAYLAYLPLIPISLGAVLVLNRRLAVGAWYTTMLSLNWVFGTVSYYLLPSVGPVFSHPEVFRALPETGVSELQESLFDTRLDYLSNPIGSDSIQGVAAFASLHVSVTFAAALFMTLTKQHRAVRAFTWIFFGVTVVATLYFGWHYILDDIAGIGIGWASVALSAWGTGHRRARRRPVAAVSEPVSVPAAKPADSVSRTAGAIL</sequence>
<dbReference type="GO" id="GO:0016020">
    <property type="term" value="C:membrane"/>
    <property type="evidence" value="ECO:0007669"/>
    <property type="project" value="UniProtKB-SubCell"/>
</dbReference>
<proteinExistence type="predicted"/>
<dbReference type="Proteomes" id="UP000234498">
    <property type="component" value="Unassembled WGS sequence"/>
</dbReference>
<organism evidence="7 8">
    <name type="scientific">Brevibacterium linens</name>
    <dbReference type="NCBI Taxonomy" id="1703"/>
    <lineage>
        <taxon>Bacteria</taxon>
        <taxon>Bacillati</taxon>
        <taxon>Actinomycetota</taxon>
        <taxon>Actinomycetes</taxon>
        <taxon>Micrococcales</taxon>
        <taxon>Brevibacteriaceae</taxon>
        <taxon>Brevibacterium</taxon>
    </lineage>
</organism>
<comment type="subcellular location">
    <subcellularLocation>
        <location evidence="1">Membrane</location>
        <topology evidence="1">Multi-pass membrane protein</topology>
    </subcellularLocation>
</comment>
<evidence type="ECO:0000313" key="7">
    <source>
        <dbReference type="EMBL" id="SMX74565.1"/>
    </source>
</evidence>
<feature type="transmembrane region" description="Helical" evidence="5">
    <location>
        <begin position="228"/>
        <end position="249"/>
    </location>
</feature>
<feature type="transmembrane region" description="Helical" evidence="5">
    <location>
        <begin position="326"/>
        <end position="345"/>
    </location>
</feature>
<keyword evidence="4 5" id="KW-0472">Membrane</keyword>
<feature type="transmembrane region" description="Helical" evidence="5">
    <location>
        <begin position="133"/>
        <end position="150"/>
    </location>
</feature>
<protein>
    <submittedName>
        <fullName evidence="7">PAP2 superfamily protein</fullName>
    </submittedName>
</protein>
<feature type="transmembrane region" description="Helical" evidence="5">
    <location>
        <begin position="195"/>
        <end position="221"/>
    </location>
</feature>
<dbReference type="PANTHER" id="PTHR31310:SF7">
    <property type="entry name" value="PA-PHOSPHATASE RELATED-FAMILY PROTEIN DDB_G0268928"/>
    <property type="match status" value="1"/>
</dbReference>
<gene>
    <name evidence="7" type="ORF">BLIN101_01206</name>
</gene>